<organism evidence="2 3">
    <name type="scientific">Hypsibius exemplaris</name>
    <name type="common">Freshwater tardigrade</name>
    <dbReference type="NCBI Taxonomy" id="2072580"/>
    <lineage>
        <taxon>Eukaryota</taxon>
        <taxon>Metazoa</taxon>
        <taxon>Ecdysozoa</taxon>
        <taxon>Tardigrada</taxon>
        <taxon>Eutardigrada</taxon>
        <taxon>Parachela</taxon>
        <taxon>Hypsibioidea</taxon>
        <taxon>Hypsibiidae</taxon>
        <taxon>Hypsibius</taxon>
    </lineage>
</organism>
<dbReference type="Proteomes" id="UP000192578">
    <property type="component" value="Unassembled WGS sequence"/>
</dbReference>
<protein>
    <submittedName>
        <fullName evidence="2">Uncharacterized protein</fullName>
    </submittedName>
</protein>
<evidence type="ECO:0000256" key="1">
    <source>
        <dbReference type="SAM" id="Coils"/>
    </source>
</evidence>
<keyword evidence="1" id="KW-0175">Coiled coil</keyword>
<evidence type="ECO:0000313" key="2">
    <source>
        <dbReference type="EMBL" id="OWA54854.1"/>
    </source>
</evidence>
<dbReference type="AlphaFoldDB" id="A0A9X6NKI0"/>
<dbReference type="EMBL" id="MTYJ01000472">
    <property type="protein sequence ID" value="OWA54854.1"/>
    <property type="molecule type" value="Genomic_DNA"/>
</dbReference>
<evidence type="ECO:0000313" key="3">
    <source>
        <dbReference type="Proteomes" id="UP000192578"/>
    </source>
</evidence>
<proteinExistence type="predicted"/>
<keyword evidence="3" id="KW-1185">Reference proteome</keyword>
<dbReference type="OrthoDB" id="10677386at2759"/>
<feature type="coiled-coil region" evidence="1">
    <location>
        <begin position="61"/>
        <end position="109"/>
    </location>
</feature>
<comment type="caution">
    <text evidence="2">The sequence shown here is derived from an EMBL/GenBank/DDBJ whole genome shotgun (WGS) entry which is preliminary data.</text>
</comment>
<reference evidence="3" key="1">
    <citation type="submission" date="2017-01" db="EMBL/GenBank/DDBJ databases">
        <title>Comparative genomics of anhydrobiosis in the tardigrade Hypsibius dujardini.</title>
        <authorList>
            <person name="Yoshida Y."/>
            <person name="Koutsovoulos G."/>
            <person name="Laetsch D."/>
            <person name="Stevens L."/>
            <person name="Kumar S."/>
            <person name="Horikawa D."/>
            <person name="Ishino K."/>
            <person name="Komine S."/>
            <person name="Tomita M."/>
            <person name="Blaxter M."/>
            <person name="Arakawa K."/>
        </authorList>
    </citation>
    <scope>NUCLEOTIDE SEQUENCE [LARGE SCALE GENOMIC DNA]</scope>
    <source>
        <strain evidence="3">Z151</strain>
    </source>
</reference>
<accession>A0A9X6NKI0</accession>
<gene>
    <name evidence="2" type="ORF">BV898_19247</name>
</gene>
<name>A0A9X6NKI0_HYPEX</name>
<sequence>MLLRQHQEDQRDLLQTVGQTMQHNLGKEYIHEIRELQLQIGDTSANELLVKRALKFHGRKEDEHRIAIQTLERQLSQTNEQFSASQARITDLETALDKVKSQHQSLRDKLTTRSPQ</sequence>